<dbReference type="SUPFAM" id="SSF53706">
    <property type="entry name" value="Formate dehydrogenase/DMSO reductase, domains 1-3"/>
    <property type="match status" value="1"/>
</dbReference>
<dbReference type="Pfam" id="PF10588">
    <property type="entry name" value="NADH-G_4Fe-4S_3"/>
    <property type="match status" value="1"/>
</dbReference>
<dbReference type="Gene3D" id="3.40.50.740">
    <property type="match status" value="1"/>
</dbReference>
<name>A0ABW9A2E3_9BURK</name>
<dbReference type="InterPro" id="IPR009010">
    <property type="entry name" value="Asp_de-COase-like_dom_sf"/>
</dbReference>
<dbReference type="PROSITE" id="PS51839">
    <property type="entry name" value="4FE4S_HC3"/>
    <property type="match status" value="1"/>
</dbReference>
<dbReference type="Pfam" id="PF13510">
    <property type="entry name" value="Fer2_4"/>
    <property type="match status" value="1"/>
</dbReference>
<dbReference type="InterPro" id="IPR019574">
    <property type="entry name" value="NADH_UbQ_OxRdtase_Gsu_4Fe4S-bd"/>
</dbReference>
<dbReference type="Pfam" id="PF22117">
    <property type="entry name" value="Fer4_Nqo3"/>
    <property type="match status" value="1"/>
</dbReference>
<sequence length="776" mass="83054">MVEIEIDGKKVEVQEGSMVMDAANKLGTYIPHFCYHKKLSIAANCRMCLVDVEKAPKPLPACATPVTAGMIVRTASDKAVKAQKGVMEFLLINHPLDCPICDQGGECQLQDLAVGYGGSASRYEEEKRVVIPKDVGPLISMKEMNRCIHCTRCVRFGQEVAGVMELGMLGRGEHSEITTFVGKTVDSELSGNMIDLCPVGALTSKPFRYSARTWELSRRKSVSPHDSIGANLIVQVKGGKVMRVLPLENEEVNECWISDKDRFSYEALDSEERLTKPMLKQDGKWQEVDWQTALEYVAHGLRNIRHEHGADAIAALGTAYSTVEELSLLQKVARGLGTDNVDFRLRQSDFALDGKVTPWLGMSIVEFSELNRVFVIGSFLRKDHPLLTARLRQSVKSGAKISVLHATDDDLLMPIANKIIKAPSAWLAALSEIIAAVAEAKGVAVPAGFEAVQASAEAKQTAASLLSGNAKGVFLGNAAVQHPQAAQLHAAAQWIAEQTGAKLGYLTEAGNTVGGYVANAVPAAGKGFNAAQAFAQPRKAYLLLNAEPELDSFDPQAARTALDKAEMVVVMSAYKHGAEYADVLLPIAPFTETSGTFVNAEGRAQSFNGTVKPLGDARPGWKVLRVLGNLLGLENFDYETSEAIRDELLGKETNLAARLNNVAALPLQAAASAADGALERVADVPIYFADAIARRSPPLLQTVDGQAPKAWLSAALAEKLGIAAGDRVNVKQGQGSASLTAAIDKKLPENVVRVAAAHASTAVLGSMFGAIVVEKA</sequence>
<dbReference type="Gene3D" id="3.30.200.210">
    <property type="match status" value="1"/>
</dbReference>
<dbReference type="InterPro" id="IPR054351">
    <property type="entry name" value="NADH_UbQ_OxRdtase_ferredoxin"/>
</dbReference>
<dbReference type="InterPro" id="IPR006963">
    <property type="entry name" value="Mopterin_OxRdtase_4Fe-4S_dom"/>
</dbReference>
<keyword evidence="10 12" id="KW-0520">NAD</keyword>
<dbReference type="Gene3D" id="3.30.70.20">
    <property type="match status" value="1"/>
</dbReference>
<accession>A0ABW9A2E3</accession>
<evidence type="ECO:0000256" key="11">
    <source>
        <dbReference type="ARBA" id="ARBA00047712"/>
    </source>
</evidence>
<keyword evidence="6 12" id="KW-0479">Metal-binding</keyword>
<dbReference type="SMART" id="SM00929">
    <property type="entry name" value="NADH-G_4Fe-4S_3"/>
    <property type="match status" value="1"/>
</dbReference>
<feature type="domain" description="2Fe-2S ferredoxin-type" evidence="13">
    <location>
        <begin position="1"/>
        <end position="78"/>
    </location>
</feature>
<dbReference type="SUPFAM" id="SSF50692">
    <property type="entry name" value="ADC-like"/>
    <property type="match status" value="1"/>
</dbReference>
<dbReference type="PROSITE" id="PS00641">
    <property type="entry name" value="COMPLEX1_75K_1"/>
    <property type="match status" value="1"/>
</dbReference>
<evidence type="ECO:0000256" key="3">
    <source>
        <dbReference type="ARBA" id="ARBA00022485"/>
    </source>
</evidence>
<evidence type="ECO:0000256" key="8">
    <source>
        <dbReference type="ARBA" id="ARBA00023004"/>
    </source>
</evidence>
<dbReference type="PROSITE" id="PS51669">
    <property type="entry name" value="4FE4S_MOW_BIS_MGD"/>
    <property type="match status" value="1"/>
</dbReference>
<dbReference type="PROSITE" id="PS51085">
    <property type="entry name" value="2FE2S_FER_2"/>
    <property type="match status" value="1"/>
</dbReference>
<evidence type="ECO:0000313" key="17">
    <source>
        <dbReference type="Proteomes" id="UP001629246"/>
    </source>
</evidence>
<keyword evidence="3 12" id="KW-0004">4Fe-4S</keyword>
<keyword evidence="4 12" id="KW-0001">2Fe-2S</keyword>
<comment type="cofactor">
    <cofactor evidence="1 12">
        <name>[4Fe-4S] cluster</name>
        <dbReference type="ChEBI" id="CHEBI:49883"/>
    </cofactor>
</comment>
<dbReference type="InterPro" id="IPR006656">
    <property type="entry name" value="Mopterin_OxRdtase"/>
</dbReference>
<dbReference type="PROSITE" id="PS00643">
    <property type="entry name" value="COMPLEX1_75K_3"/>
    <property type="match status" value="1"/>
</dbReference>
<comment type="similarity">
    <text evidence="2 12">Belongs to the complex I 75 kDa subunit family.</text>
</comment>
<keyword evidence="8 12" id="KW-0408">Iron</keyword>
<evidence type="ECO:0000256" key="4">
    <source>
        <dbReference type="ARBA" id="ARBA00022714"/>
    </source>
</evidence>
<dbReference type="RefSeq" id="WP_408153523.1">
    <property type="nucleotide sequence ID" value="NZ_JAQQFM010000001.1"/>
</dbReference>
<dbReference type="PANTHER" id="PTHR43105">
    <property type="entry name" value="RESPIRATORY NITRATE REDUCTASE"/>
    <property type="match status" value="1"/>
</dbReference>
<evidence type="ECO:0000259" key="14">
    <source>
        <dbReference type="PROSITE" id="PS51669"/>
    </source>
</evidence>
<evidence type="ECO:0000256" key="9">
    <source>
        <dbReference type="ARBA" id="ARBA00023014"/>
    </source>
</evidence>
<keyword evidence="5 12" id="KW-0874">Quinone</keyword>
<dbReference type="NCBIfam" id="TIGR01973">
    <property type="entry name" value="NuoG"/>
    <property type="match status" value="1"/>
</dbReference>
<keyword evidence="17" id="KW-1185">Reference proteome</keyword>
<evidence type="ECO:0000259" key="13">
    <source>
        <dbReference type="PROSITE" id="PS51085"/>
    </source>
</evidence>
<gene>
    <name evidence="16" type="primary">nuoG</name>
    <name evidence="16" type="ORF">PQR62_00065</name>
</gene>
<evidence type="ECO:0000256" key="6">
    <source>
        <dbReference type="ARBA" id="ARBA00022723"/>
    </source>
</evidence>
<keyword evidence="9 12" id="KW-0411">Iron-sulfur</keyword>
<comment type="cofactor">
    <cofactor evidence="12">
        <name>[2Fe-2S] cluster</name>
        <dbReference type="ChEBI" id="CHEBI:190135"/>
    </cofactor>
    <text evidence="12">Binds 1 [2Fe-2S] cluster per subunit.</text>
</comment>
<dbReference type="SUPFAM" id="SSF54862">
    <property type="entry name" value="4Fe-4S ferredoxins"/>
    <property type="match status" value="1"/>
</dbReference>
<evidence type="ECO:0000259" key="15">
    <source>
        <dbReference type="PROSITE" id="PS51839"/>
    </source>
</evidence>
<evidence type="ECO:0000256" key="5">
    <source>
        <dbReference type="ARBA" id="ARBA00022719"/>
    </source>
</evidence>
<dbReference type="Proteomes" id="UP001629246">
    <property type="component" value="Unassembled WGS sequence"/>
</dbReference>
<dbReference type="CDD" id="cd00207">
    <property type="entry name" value="fer2"/>
    <property type="match status" value="1"/>
</dbReference>
<dbReference type="Gene3D" id="3.10.20.740">
    <property type="match status" value="1"/>
</dbReference>
<proteinExistence type="inferred from homology"/>
<dbReference type="CDD" id="cd02772">
    <property type="entry name" value="MopB_NDH-1_NuoG2"/>
    <property type="match status" value="1"/>
</dbReference>
<dbReference type="EMBL" id="JAQQFM010000001">
    <property type="protein sequence ID" value="MFL9922636.1"/>
    <property type="molecule type" value="Genomic_DNA"/>
</dbReference>
<comment type="function">
    <text evidence="12">NDH-1 shuttles electrons from NADH, via FMN and iron-sulfur (Fe-S) centers, to quinones in the respiratory chain. Couples the redox reaction to proton translocation (for every two electrons transferred, four hydrogen ions are translocated across the cytoplasmic membrane), and thus conserves the redox energy in a proton gradient.</text>
</comment>
<dbReference type="InterPro" id="IPR050123">
    <property type="entry name" value="Prok_molybdopt-oxidoreductase"/>
</dbReference>
<dbReference type="SUPFAM" id="SSF54292">
    <property type="entry name" value="2Fe-2S ferredoxin-like"/>
    <property type="match status" value="1"/>
</dbReference>
<comment type="caution">
    <text evidence="16">The sequence shown here is derived from an EMBL/GenBank/DDBJ whole genome shotgun (WGS) entry which is preliminary data.</text>
</comment>
<dbReference type="InterPro" id="IPR036010">
    <property type="entry name" value="2Fe-2S_ferredoxin-like_sf"/>
</dbReference>
<dbReference type="EC" id="7.1.1.-" evidence="12"/>
<evidence type="ECO:0000256" key="7">
    <source>
        <dbReference type="ARBA" id="ARBA00022967"/>
    </source>
</evidence>
<organism evidence="16 17">
    <name type="scientific">Herbaspirillum lusitanum</name>
    <dbReference type="NCBI Taxonomy" id="213312"/>
    <lineage>
        <taxon>Bacteria</taxon>
        <taxon>Pseudomonadati</taxon>
        <taxon>Pseudomonadota</taxon>
        <taxon>Betaproteobacteria</taxon>
        <taxon>Burkholderiales</taxon>
        <taxon>Oxalobacteraceae</taxon>
        <taxon>Herbaspirillum</taxon>
    </lineage>
</organism>
<evidence type="ECO:0000256" key="1">
    <source>
        <dbReference type="ARBA" id="ARBA00001966"/>
    </source>
</evidence>
<protein>
    <recommendedName>
        <fullName evidence="12">NADH-quinone oxidoreductase</fullName>
        <ecNumber evidence="12">7.1.1.-</ecNumber>
    </recommendedName>
</protein>
<feature type="domain" description="4Fe-4S Mo/W bis-MGD-type" evidence="14">
    <location>
        <begin position="216"/>
        <end position="272"/>
    </location>
</feature>
<evidence type="ECO:0000313" key="16">
    <source>
        <dbReference type="EMBL" id="MFL9922636.1"/>
    </source>
</evidence>
<keyword evidence="7 12" id="KW-1278">Translocase</keyword>
<dbReference type="InterPro" id="IPR001041">
    <property type="entry name" value="2Fe-2S_ferredoxin-type"/>
</dbReference>
<dbReference type="Pfam" id="PF22151">
    <property type="entry name" value="Fer4_NDSU1"/>
    <property type="match status" value="1"/>
</dbReference>
<dbReference type="CDD" id="cd02775">
    <property type="entry name" value="MopB_CT"/>
    <property type="match status" value="1"/>
</dbReference>
<evidence type="ECO:0000256" key="10">
    <source>
        <dbReference type="ARBA" id="ARBA00023027"/>
    </source>
</evidence>
<dbReference type="Pfam" id="PF00384">
    <property type="entry name" value="Molybdopterin"/>
    <property type="match status" value="1"/>
</dbReference>
<dbReference type="PANTHER" id="PTHR43105:SF13">
    <property type="entry name" value="NADH-UBIQUINONE OXIDOREDUCTASE 75 KDA SUBUNIT, MITOCHONDRIAL"/>
    <property type="match status" value="1"/>
</dbReference>
<dbReference type="InterPro" id="IPR000283">
    <property type="entry name" value="NADH_UbQ_OxRdtase_75kDa_su_CS"/>
</dbReference>
<dbReference type="InterPro" id="IPR010228">
    <property type="entry name" value="NADH_UbQ_OxRdtase_Gsu"/>
</dbReference>
<evidence type="ECO:0000256" key="2">
    <source>
        <dbReference type="ARBA" id="ARBA00005404"/>
    </source>
</evidence>
<dbReference type="PROSITE" id="PS00642">
    <property type="entry name" value="COMPLEX1_75K_2"/>
    <property type="match status" value="1"/>
</dbReference>
<dbReference type="Gene3D" id="2.40.40.20">
    <property type="match status" value="1"/>
</dbReference>
<feature type="domain" description="4Fe-4S His(Cys)3-ligated-type" evidence="15">
    <location>
        <begin position="78"/>
        <end position="117"/>
    </location>
</feature>
<evidence type="ECO:0000256" key="12">
    <source>
        <dbReference type="RuleBase" id="RU003525"/>
    </source>
</evidence>
<comment type="catalytic activity">
    <reaction evidence="11 12">
        <text>a quinone + NADH + 5 H(+)(in) = a quinol + NAD(+) + 4 H(+)(out)</text>
        <dbReference type="Rhea" id="RHEA:57888"/>
        <dbReference type="ChEBI" id="CHEBI:15378"/>
        <dbReference type="ChEBI" id="CHEBI:24646"/>
        <dbReference type="ChEBI" id="CHEBI:57540"/>
        <dbReference type="ChEBI" id="CHEBI:57945"/>
        <dbReference type="ChEBI" id="CHEBI:132124"/>
    </reaction>
</comment>
<reference evidence="16 17" key="1">
    <citation type="journal article" date="2024" name="Chem. Sci.">
        <title>Discovery of megapolipeptins by genome mining of a Burkholderiales bacteria collection.</title>
        <authorList>
            <person name="Paulo B.S."/>
            <person name="Recchia M.J.J."/>
            <person name="Lee S."/>
            <person name="Fergusson C.H."/>
            <person name="Romanowski S.B."/>
            <person name="Hernandez A."/>
            <person name="Krull N."/>
            <person name="Liu D.Y."/>
            <person name="Cavanagh H."/>
            <person name="Bos A."/>
            <person name="Gray C.A."/>
            <person name="Murphy B.T."/>
            <person name="Linington R.G."/>
            <person name="Eustaquio A.S."/>
        </authorList>
    </citation>
    <scope>NUCLEOTIDE SEQUENCE [LARGE SCALE GENOMIC DNA]</scope>
    <source>
        <strain evidence="16 17">RL21-008-BIB-A</strain>
    </source>
</reference>